<feature type="domain" description="J" evidence="2">
    <location>
        <begin position="67"/>
        <end position="131"/>
    </location>
</feature>
<gene>
    <name evidence="3" type="ORF">ZIOFF_027735</name>
</gene>
<reference evidence="3 4" key="1">
    <citation type="submission" date="2020-08" db="EMBL/GenBank/DDBJ databases">
        <title>Plant Genome Project.</title>
        <authorList>
            <person name="Zhang R.-G."/>
        </authorList>
    </citation>
    <scope>NUCLEOTIDE SEQUENCE [LARGE SCALE GENOMIC DNA]</scope>
    <source>
        <tissue evidence="3">Rhizome</tissue>
    </source>
</reference>
<dbReference type="Pfam" id="PF11926">
    <property type="entry name" value="DUF3444"/>
    <property type="match status" value="2"/>
</dbReference>
<feature type="region of interest" description="Disordered" evidence="1">
    <location>
        <begin position="229"/>
        <end position="254"/>
    </location>
</feature>
<organism evidence="3 4">
    <name type="scientific">Zingiber officinale</name>
    <name type="common">Ginger</name>
    <name type="synonym">Amomum zingiber</name>
    <dbReference type="NCBI Taxonomy" id="94328"/>
    <lineage>
        <taxon>Eukaryota</taxon>
        <taxon>Viridiplantae</taxon>
        <taxon>Streptophyta</taxon>
        <taxon>Embryophyta</taxon>
        <taxon>Tracheophyta</taxon>
        <taxon>Spermatophyta</taxon>
        <taxon>Magnoliopsida</taxon>
        <taxon>Liliopsida</taxon>
        <taxon>Zingiberales</taxon>
        <taxon>Zingiberaceae</taxon>
        <taxon>Zingiber</taxon>
    </lineage>
</organism>
<accession>A0A8J5H4V5</accession>
<feature type="region of interest" description="Disordered" evidence="1">
    <location>
        <begin position="137"/>
        <end position="177"/>
    </location>
</feature>
<evidence type="ECO:0000256" key="1">
    <source>
        <dbReference type="SAM" id="MobiDB-lite"/>
    </source>
</evidence>
<feature type="compositionally biased region" description="Basic and acidic residues" evidence="1">
    <location>
        <begin position="310"/>
        <end position="325"/>
    </location>
</feature>
<evidence type="ECO:0000259" key="2">
    <source>
        <dbReference type="PROSITE" id="PS50076"/>
    </source>
</evidence>
<feature type="compositionally biased region" description="Basic and acidic residues" evidence="1">
    <location>
        <begin position="747"/>
        <end position="759"/>
    </location>
</feature>
<feature type="region of interest" description="Disordered" evidence="1">
    <location>
        <begin position="291"/>
        <end position="347"/>
    </location>
</feature>
<feature type="region of interest" description="Disordered" evidence="1">
    <location>
        <begin position="747"/>
        <end position="766"/>
    </location>
</feature>
<feature type="region of interest" description="Disordered" evidence="1">
    <location>
        <begin position="405"/>
        <end position="463"/>
    </location>
</feature>
<dbReference type="SMART" id="SM00271">
    <property type="entry name" value="DnaJ"/>
    <property type="match status" value="1"/>
</dbReference>
<dbReference type="EMBL" id="JACMSC010000008">
    <property type="protein sequence ID" value="KAG6509730.1"/>
    <property type="molecule type" value="Genomic_DNA"/>
</dbReference>
<comment type="caution">
    <text evidence="3">The sequence shown here is derived from an EMBL/GenBank/DDBJ whole genome shotgun (WGS) entry which is preliminary data.</text>
</comment>
<dbReference type="Pfam" id="PF00226">
    <property type="entry name" value="DnaJ"/>
    <property type="match status" value="1"/>
</dbReference>
<dbReference type="OrthoDB" id="10250354at2759"/>
<dbReference type="PANTHER" id="PTHR47374:SF6">
    <property type="entry name" value="ENDOSOME ANTIGEN-LIKE PROTEIN, PUTATIVE (DUF3444)-RELATED"/>
    <property type="match status" value="1"/>
</dbReference>
<sequence length="1018" mass="116328">MMECNKEEAYRAREMAEKKMQNSDFSGALKIAEKAQHLFPEVENILQMLTVCEVHCAANIKVNGHVDWYGILQLGPTADDSSIKKQYRKLALLLHPDKNQFAGAEAAFKIIGEAHTILSDRTRRQLYDTRRNAITKPAHSKQFAPQSEKSSISKRDFNAQHSKGPHHHQQPSPPLSSFGTSQTFWTICPGCSTRYQFFCSILKKSIRCQNCLIPFVAFQLNTKDGFGIHQQDPVQKTDNAKPKGQTGNPPSKEYIAGESRAHFEHGDRTKNVTTDGVGSNNKVKFVKIKSSELHQHEEEPKPSKGNVNMDRGRKKDVKSRYSDKTNDEDDPLAQISSLPVSKSARRKQNINFNEVQSEDDDDFVNHHRHKKSRCDTSSGVHKTEYFCSASKNLKLGSEFTNSADLSKENKQNKGALAKEEVSYESKRADKDPISGNKEDTMEEKKPGTGSKSQSDSVSSTIPEQRTFTYPDTQFFDFEKLRDVNEFAVDQIWAVYDNLDGMPRFYAQIRHIYAQQFKFRFTWLEHTPLNEDETTWSDADLPVGCGNYELGSSQFAEDRLMFSHIISWEKGKRKKSYSIHPRKGEAWALFKDWSIEWSLVADNRLFEYEVVLLLSDFDGSGICVAPLLKIEGFLSLFVQAKDKSFVIPPNETLRFSHKIPSYRLTGKEKEGIPEGCLELDPASLPLNFSDTFPSVSLSERIGNLDQFGDSCLNSISQEEPRINMVHNVECSLNEEWFPDMKQIQQTEKQVKQNQESENHHFSPLRNTKSDPLQAKVEIKEKDSLDDRDLNYSSMENFKLPAFKFHEAIFNNFGEGKSIKNLQRGQIWALHSDTNKYPQNYAWVKKIFPEERILHMGCLEVCPVFQEEMRWVEEGMPISCGKFKVEQQSTITVKLDMLSHPVQAKLIERRKKYLILPSCGEIWAVYKNWTVGWRLSNLNTCEYDVVEIGERTDAGFGVKLLKSINGYKAVFKPEIEGKPVEIPMDECIRFSHKIPSFPLSIETGEVLQDCWQLDVASVPN</sequence>
<keyword evidence="4" id="KW-1185">Reference proteome</keyword>
<dbReference type="CDD" id="cd06257">
    <property type="entry name" value="DnaJ"/>
    <property type="match status" value="1"/>
</dbReference>
<dbReference type="PROSITE" id="PS50076">
    <property type="entry name" value="DNAJ_2"/>
    <property type="match status" value="1"/>
</dbReference>
<dbReference type="Proteomes" id="UP000734854">
    <property type="component" value="Unassembled WGS sequence"/>
</dbReference>
<evidence type="ECO:0000313" key="4">
    <source>
        <dbReference type="Proteomes" id="UP000734854"/>
    </source>
</evidence>
<feature type="compositionally biased region" description="Polar residues" evidence="1">
    <location>
        <begin position="449"/>
        <end position="463"/>
    </location>
</feature>
<name>A0A8J5H4V5_ZINOF</name>
<protein>
    <recommendedName>
        <fullName evidence="2">J domain-containing protein</fullName>
    </recommendedName>
</protein>
<dbReference type="AlphaFoldDB" id="A0A8J5H4V5"/>
<dbReference type="PANTHER" id="PTHR47374">
    <property type="entry name" value="ENDOSOME ANTIGEN-LIKE PROTEIN, PUTATIVE (DUF3444)-RELATED"/>
    <property type="match status" value="1"/>
</dbReference>
<proteinExistence type="predicted"/>
<evidence type="ECO:0000313" key="3">
    <source>
        <dbReference type="EMBL" id="KAG6509730.1"/>
    </source>
</evidence>
<feature type="compositionally biased region" description="Basic and acidic residues" evidence="1">
    <location>
        <begin position="405"/>
        <end position="446"/>
    </location>
</feature>
<dbReference type="InterPro" id="IPR001623">
    <property type="entry name" value="DnaJ_domain"/>
</dbReference>
<dbReference type="InterPro" id="IPR024593">
    <property type="entry name" value="DUF3444"/>
</dbReference>
<feature type="compositionally biased region" description="Basic and acidic residues" evidence="1">
    <location>
        <begin position="291"/>
        <end position="302"/>
    </location>
</feature>